<feature type="coiled-coil region" evidence="9">
    <location>
        <begin position="1720"/>
        <end position="1747"/>
    </location>
</feature>
<evidence type="ECO:0000313" key="12">
    <source>
        <dbReference type="Proteomes" id="UP000038830"/>
    </source>
</evidence>
<dbReference type="GO" id="GO:0005524">
    <property type="term" value="F:ATP binding"/>
    <property type="evidence" value="ECO:0007669"/>
    <property type="project" value="UniProtKB-UniRule"/>
</dbReference>
<evidence type="ECO:0000256" key="7">
    <source>
        <dbReference type="ARBA" id="ARBA00023203"/>
    </source>
</evidence>
<feature type="coiled-coil region" evidence="9">
    <location>
        <begin position="678"/>
        <end position="705"/>
    </location>
</feature>
<dbReference type="PROSITE" id="PS51456">
    <property type="entry name" value="MYOSIN_MOTOR"/>
    <property type="match status" value="1"/>
</dbReference>
<keyword evidence="7 8" id="KW-0009">Actin-binding</keyword>
<keyword evidence="3 8" id="KW-0067">ATP-binding</keyword>
<comment type="similarity">
    <text evidence="1 8">Belongs to the TRAFAC class myosin-kinesin ATPase superfamily. Myosin family.</text>
</comment>
<evidence type="ECO:0000256" key="3">
    <source>
        <dbReference type="ARBA" id="ARBA00022840"/>
    </source>
</evidence>
<feature type="coiled-coil region" evidence="9">
    <location>
        <begin position="1249"/>
        <end position="1283"/>
    </location>
</feature>
<accession>A0A0H5BYV3</accession>
<feature type="coiled-coil region" evidence="9">
    <location>
        <begin position="1381"/>
        <end position="1588"/>
    </location>
</feature>
<dbReference type="GO" id="GO:0016020">
    <property type="term" value="C:membrane"/>
    <property type="evidence" value="ECO:0007669"/>
    <property type="project" value="TreeGrafter"/>
</dbReference>
<dbReference type="GO" id="GO:0007015">
    <property type="term" value="P:actin filament organization"/>
    <property type="evidence" value="ECO:0007669"/>
    <property type="project" value="TreeGrafter"/>
</dbReference>
<keyword evidence="6 8" id="KW-0505">Motor protein</keyword>
<dbReference type="InterPro" id="IPR027417">
    <property type="entry name" value="P-loop_NTPase"/>
</dbReference>
<dbReference type="PANTHER" id="PTHR13140">
    <property type="entry name" value="MYOSIN"/>
    <property type="match status" value="1"/>
</dbReference>
<dbReference type="FunFam" id="1.10.10.820:FF:000001">
    <property type="entry name" value="Myosin heavy chain"/>
    <property type="match status" value="1"/>
</dbReference>
<protein>
    <recommendedName>
        <fullName evidence="10">Myosin motor domain-containing protein</fullName>
    </recommendedName>
</protein>
<feature type="coiled-coil region" evidence="9">
    <location>
        <begin position="1617"/>
        <end position="1691"/>
    </location>
</feature>
<dbReference type="CDD" id="cd01377">
    <property type="entry name" value="MYSc_class_II"/>
    <property type="match status" value="1"/>
</dbReference>
<dbReference type="SMART" id="SM00242">
    <property type="entry name" value="MYSc"/>
    <property type="match status" value="1"/>
</dbReference>
<dbReference type="InterPro" id="IPR036961">
    <property type="entry name" value="Kinesin_motor_dom_sf"/>
</dbReference>
<proteinExistence type="inferred from homology"/>
<dbReference type="GO" id="GO:0016459">
    <property type="term" value="C:myosin complex"/>
    <property type="evidence" value="ECO:0007669"/>
    <property type="project" value="UniProtKB-KW"/>
</dbReference>
<dbReference type="InterPro" id="IPR001609">
    <property type="entry name" value="Myosin_head_motor_dom-like"/>
</dbReference>
<evidence type="ECO:0000256" key="2">
    <source>
        <dbReference type="ARBA" id="ARBA00022741"/>
    </source>
</evidence>
<dbReference type="Gene3D" id="1.10.10.820">
    <property type="match status" value="1"/>
</dbReference>
<evidence type="ECO:0000313" key="11">
    <source>
        <dbReference type="EMBL" id="CEP20556.1"/>
    </source>
</evidence>
<dbReference type="SUPFAM" id="SSF52540">
    <property type="entry name" value="P-loop containing nucleoside triphosphate hydrolases"/>
    <property type="match status" value="1"/>
</dbReference>
<feature type="coiled-coil region" evidence="9">
    <location>
        <begin position="1143"/>
        <end position="1170"/>
    </location>
</feature>
<dbReference type="GO" id="GO:0051015">
    <property type="term" value="F:actin filament binding"/>
    <property type="evidence" value="ECO:0007669"/>
    <property type="project" value="TreeGrafter"/>
</dbReference>
<dbReference type="GO" id="GO:0000146">
    <property type="term" value="F:microfilament motor activity"/>
    <property type="evidence" value="ECO:0007669"/>
    <property type="project" value="TreeGrafter"/>
</dbReference>
<keyword evidence="2 8" id="KW-0547">Nucleotide-binding</keyword>
<evidence type="ECO:0000256" key="6">
    <source>
        <dbReference type="ARBA" id="ARBA00023175"/>
    </source>
</evidence>
<dbReference type="Gene3D" id="1.20.58.530">
    <property type="match status" value="1"/>
</dbReference>
<dbReference type="PRINTS" id="PR00193">
    <property type="entry name" value="MYOSINHEAVY"/>
</dbReference>
<name>A0A0H5BYV3_CYBJN</name>
<dbReference type="PANTHER" id="PTHR13140:SF857">
    <property type="entry name" value="MYOSIN-11"/>
    <property type="match status" value="1"/>
</dbReference>
<sequence>MYHDVPKPDTKPHIFAETEEAYQLLLAEKKDQSILVTGESGAGKTENTKKIIQYLAAITSTNKGEHSFEEQILQANPILESFGNSQTLRNNNSSRFGKFIKIEFDSKGAIAGARIDWYLLEKSRVVKHSSNERNYHIFYQLLAGLSDKELSLLGLDRSPSTYNYLKEGNFTVPGVDDKKEFAGLKNAMDIMGIEKAVYYDVFKIMAVILHLGNIEFTSMRSEQANFKSETDILCGLLGVSKNDFADAILRPKVKAGKEIMKQSRNASEARSSLDALAKSLYEKVFKFLVDYINKNLNDDSNGVNFIGVLDIAGFEIFKQNSFEQLCINYTNEKLQQFFNHHMFVLEQNEYLKEDIDWKFIDFGQDLQATIDLIEKKPLGVLSILEEECIVPKSSDTTFFEKLEKHCKNSSEKFKPSKFSNKFTLRHYAGDVEYTIDKWIDKNKDPLSDSIVEMMSSSKDKFVSQLYHDDLHQRGSSFRTVSQRHKEELGELLSLLSQTHPHFVRCIIPNHKKKPHIFDKKLVLDQLKCNGVLEGIRIVRSGFPNRIFFKEFYDRYKVLTSASFGSHIKENCEIILKSLKLDSEIYKVGSTKIFFKAGVLAELELKRDLQIKMTMTNFKAIARGVLKRRSINAALKKVQASLVLMKSFKIHNQLSKNPWFILYSDLKPLLSSSQQVLRAKNLHDKIISLEKELTDVQAEKLELSSKHMSIVEELSIVQSTLDSESQALKDKLVELETSQTRSKEIQLELDDCLETVKGLEAKRDELQLSNNEMASKMADFATQLSTSKQAVECLENEKSALENKVKTLEESVQKSRAVQKTHNEIADRIKEEIKSLRTFLKDKEARIKELEEKLTTSKQDFDTKFSALNSSYSMVKQSVQALRDEKKLLEEKIKSMQATASQHNSVLSTKDSEIERLRSQLTKEQSKSVSFEAERKKLELERSRLDNIKDELIDLRARHKDLEQDASQARELLQKKIDDDINFNRGRQQYDNDLAALKAEIQQLTSQLRDERSKQFELTRKLREAQDENEELKRNKKEAGIRTAEGAFRSRSLNSHFDEDSVRKNTDREALIREYASMRLQLNEQSAMLKKETIDNNKLKTEVKLLHARLASETFDNQQFKIQIKKLRNAYGTGESPILGDESYDRLLDSNEKLKHKVQKLKVELDIERKVSQKLKSGSEIQKHILKDCNSPSPSLALSNDFDSHKAKYEASLARIRLLERELATRKSVPTPPQHDEDLLEVYQETSRKFNSARHELGRFKSQVEFLQNELERSKKEIHDLKSKDSDSISSHIAREELAKVRLKLQAFESKNSDLSKSVKLYKSRAEEYFNKLEDAEASVRNSKFQENFCKEQYNESVLEIERLKKLYVKMETVTMKLNASISQLKSSLEAKDSELSKLEASNTMLKEEIQQYHERLFRTSAREKNKLEDQLEQKEQDIARALRTETELRKNIGALEVDLDRLQSQKSQEVSKLTKQKNYYADLSKDLQEENECIKNSQKDLEVKLRSLMKQIGTLNESVDSLIIERDSLDADKKRLEEQVKNMSGEYAKFSNERELSRQAQDSLKETIAKHQREIESLNAQHKKLISIHNNLEVLIDDEKQKNVVLVEENQSLGKFTETLKSRISELEEKLNSQNDDIWIERLDQVEKRLNEETNEKHNHLKNLKTVTRQAEELKSQVDRQAKTISAFDEERSKYKSKINELFNAIQKWQAADSTSKINFRRAEREIKHLNEQTETLTKEVNVWREKFETLSSRKQSMPTDELFV</sequence>
<keyword evidence="4 9" id="KW-0175">Coiled coil</keyword>
<feature type="coiled-coil region" evidence="9">
    <location>
        <begin position="741"/>
        <end position="1041"/>
    </location>
</feature>
<dbReference type="EMBL" id="CDQK01000001">
    <property type="protein sequence ID" value="CEP20556.1"/>
    <property type="molecule type" value="Genomic_DNA"/>
</dbReference>
<organism evidence="11 12">
    <name type="scientific">Cyberlindnera jadinii (strain ATCC 18201 / CBS 1600 / BCRC 20928 / JCM 3617 / NBRC 0987 / NRRL Y-1542)</name>
    <name type="common">Torula yeast</name>
    <name type="synonym">Candida utilis</name>
    <dbReference type="NCBI Taxonomy" id="983966"/>
    <lineage>
        <taxon>Eukaryota</taxon>
        <taxon>Fungi</taxon>
        <taxon>Dikarya</taxon>
        <taxon>Ascomycota</taxon>
        <taxon>Saccharomycotina</taxon>
        <taxon>Saccharomycetes</taxon>
        <taxon>Phaffomycetales</taxon>
        <taxon>Phaffomycetaceae</taxon>
        <taxon>Cyberlindnera</taxon>
    </lineage>
</organism>
<gene>
    <name evidence="11" type="ORF">BN1211_0454</name>
</gene>
<feature type="domain" description="Myosin motor" evidence="10">
    <location>
        <begin position="1"/>
        <end position="607"/>
    </location>
</feature>
<dbReference type="Proteomes" id="UP000038830">
    <property type="component" value="Unassembled WGS sequence"/>
</dbReference>
<feature type="binding site" evidence="8">
    <location>
        <begin position="38"/>
        <end position="45"/>
    </location>
    <ligand>
        <name>ATP</name>
        <dbReference type="ChEBI" id="CHEBI:30616"/>
    </ligand>
</feature>
<evidence type="ECO:0000256" key="8">
    <source>
        <dbReference type="PROSITE-ProRule" id="PRU00782"/>
    </source>
</evidence>
<feature type="region of interest" description="Actin-binding" evidence="8">
    <location>
        <begin position="488"/>
        <end position="510"/>
    </location>
</feature>
<keyword evidence="5 8" id="KW-0518">Myosin</keyword>
<reference evidence="12" key="1">
    <citation type="journal article" date="2015" name="J. Biotechnol.">
        <title>The structure of the Cyberlindnera jadinii genome and its relation to Candida utilis analyzed by the occurrence of single nucleotide polymorphisms.</title>
        <authorList>
            <person name="Rupp O."/>
            <person name="Brinkrolf K."/>
            <person name="Buerth C."/>
            <person name="Kunigo M."/>
            <person name="Schneider J."/>
            <person name="Jaenicke S."/>
            <person name="Goesmann A."/>
            <person name="Puehler A."/>
            <person name="Jaeger K.-E."/>
            <person name="Ernst J.F."/>
        </authorList>
    </citation>
    <scope>NUCLEOTIDE SEQUENCE [LARGE SCALE GENOMIC DNA]</scope>
    <source>
        <strain evidence="12">ATCC 18201 / CBS 1600 / BCRC 20928 / JCM 3617 / NBRC 0987 / NRRL Y-1542</strain>
    </source>
</reference>
<dbReference type="Gene3D" id="3.40.850.10">
    <property type="entry name" value="Kinesin motor domain"/>
    <property type="match status" value="1"/>
</dbReference>
<dbReference type="Pfam" id="PF00063">
    <property type="entry name" value="Myosin_head"/>
    <property type="match status" value="1"/>
</dbReference>
<evidence type="ECO:0000256" key="5">
    <source>
        <dbReference type="ARBA" id="ARBA00023123"/>
    </source>
</evidence>
<evidence type="ECO:0000259" key="10">
    <source>
        <dbReference type="PROSITE" id="PS51456"/>
    </source>
</evidence>
<dbReference type="GO" id="GO:0005737">
    <property type="term" value="C:cytoplasm"/>
    <property type="evidence" value="ECO:0007669"/>
    <property type="project" value="TreeGrafter"/>
</dbReference>
<dbReference type="Gene3D" id="1.20.5.4820">
    <property type="match status" value="1"/>
</dbReference>
<dbReference type="Gene3D" id="1.20.120.720">
    <property type="entry name" value="Myosin VI head, motor domain, U50 subdomain"/>
    <property type="match status" value="1"/>
</dbReference>
<evidence type="ECO:0000256" key="4">
    <source>
        <dbReference type="ARBA" id="ARBA00023054"/>
    </source>
</evidence>
<evidence type="ECO:0000256" key="9">
    <source>
        <dbReference type="SAM" id="Coils"/>
    </source>
</evidence>
<evidence type="ECO:0000256" key="1">
    <source>
        <dbReference type="ARBA" id="ARBA00008314"/>
    </source>
</evidence>